<dbReference type="Gene3D" id="1.20.190.50">
    <property type="match status" value="1"/>
</dbReference>
<keyword evidence="22" id="KW-0906">Nuclear pore complex</keyword>
<dbReference type="SUPFAM" id="SSF51045">
    <property type="entry name" value="WW domain"/>
    <property type="match status" value="2"/>
</dbReference>
<keyword evidence="14" id="KW-0547">Nucleotide-binding</keyword>
<comment type="caution">
    <text evidence="34">The sequence shown here is derived from an EMBL/GenBank/DDBJ whole genome shotgun (WGS) entry which is preliminary data.</text>
</comment>
<gene>
    <name evidence="34" type="ORF">HF521_007533</name>
</gene>
<dbReference type="InterPro" id="IPR001202">
    <property type="entry name" value="WW_dom"/>
</dbReference>
<evidence type="ECO:0000256" key="9">
    <source>
        <dbReference type="ARBA" id="ARBA00022448"/>
    </source>
</evidence>
<dbReference type="EMBL" id="JABFDY010000018">
    <property type="protein sequence ID" value="KAF7693780.1"/>
    <property type="molecule type" value="Genomic_DNA"/>
</dbReference>
<keyword evidence="11" id="KW-0488">Methylation</keyword>
<evidence type="ECO:0000313" key="34">
    <source>
        <dbReference type="EMBL" id="KAF7693780.1"/>
    </source>
</evidence>
<dbReference type="GO" id="GO:0031965">
    <property type="term" value="C:nuclear membrane"/>
    <property type="evidence" value="ECO:0007669"/>
    <property type="project" value="UniProtKB-SubCell"/>
</dbReference>
<comment type="subcellular location">
    <subcellularLocation>
        <location evidence="3">Cell junction</location>
        <location evidence="3">Tight junction</location>
    </subcellularLocation>
    <subcellularLocation>
        <location evidence="5">Chromosome</location>
        <location evidence="5">Centromere</location>
        <location evidence="5">Kinetochore</location>
    </subcellularLocation>
    <subcellularLocation>
        <location evidence="2">Membrane</location>
        <topology evidence="2">Peripheral membrane protein</topology>
    </subcellularLocation>
    <subcellularLocation>
        <location evidence="1">Nucleus membrane</location>
    </subcellularLocation>
    <subcellularLocation>
        <location evidence="4">Nucleus</location>
        <location evidence="4">Nuclear pore complex</location>
    </subcellularLocation>
</comment>
<dbReference type="GO" id="GO:0000776">
    <property type="term" value="C:kinetochore"/>
    <property type="evidence" value="ECO:0007669"/>
    <property type="project" value="UniProtKB-KW"/>
</dbReference>
<dbReference type="SMART" id="SM00228">
    <property type="entry name" value="PDZ"/>
    <property type="match status" value="5"/>
</dbReference>
<keyword evidence="19" id="KW-0965">Cell junction</keyword>
<dbReference type="InterPro" id="IPR007252">
    <property type="entry name" value="Nup84/Nup107"/>
</dbReference>
<keyword evidence="20" id="KW-0007">Acetylation</keyword>
<dbReference type="FunFam" id="3.30.63.10:FF:000003">
    <property type="entry name" value="Membrane-associated guanylate kinase, WW and PDZ domain-containing protein 3 isoform 1"/>
    <property type="match status" value="1"/>
</dbReference>
<dbReference type="SMART" id="SM00456">
    <property type="entry name" value="WW"/>
    <property type="match status" value="2"/>
</dbReference>
<dbReference type="GO" id="GO:0030159">
    <property type="term" value="F:signaling receptor complex adaptor activity"/>
    <property type="evidence" value="ECO:0007669"/>
    <property type="project" value="TreeGrafter"/>
</dbReference>
<evidence type="ECO:0000256" key="14">
    <source>
        <dbReference type="ARBA" id="ARBA00022741"/>
    </source>
</evidence>
<dbReference type="GO" id="GO:0046332">
    <property type="term" value="F:SMAD binding"/>
    <property type="evidence" value="ECO:0007669"/>
    <property type="project" value="TreeGrafter"/>
</dbReference>
<evidence type="ECO:0000256" key="10">
    <source>
        <dbReference type="ARBA" id="ARBA00022454"/>
    </source>
</evidence>
<evidence type="ECO:0000256" key="1">
    <source>
        <dbReference type="ARBA" id="ARBA00004126"/>
    </source>
</evidence>
<protein>
    <recommendedName>
        <fullName evidence="7">Nuclear pore complex protein Nup107</fullName>
    </recommendedName>
    <alternativeName>
        <fullName evidence="29">107 kDa nucleoporin</fullName>
    </alternativeName>
    <alternativeName>
        <fullName evidence="28">Nucleoporin Nup107</fullName>
    </alternativeName>
</protein>
<dbReference type="GO" id="GO:0005524">
    <property type="term" value="F:ATP binding"/>
    <property type="evidence" value="ECO:0007669"/>
    <property type="project" value="UniProtKB-KW"/>
</dbReference>
<dbReference type="Pfam" id="PF16663">
    <property type="entry name" value="MAGI_u1"/>
    <property type="match status" value="1"/>
</dbReference>
<dbReference type="GO" id="GO:0005923">
    <property type="term" value="C:bicellular tight junction"/>
    <property type="evidence" value="ECO:0007669"/>
    <property type="project" value="UniProtKB-SubCell"/>
</dbReference>
<keyword evidence="15" id="KW-0509">mRNA transport</keyword>
<dbReference type="Pfam" id="PF00595">
    <property type="entry name" value="PDZ"/>
    <property type="match status" value="3"/>
</dbReference>
<dbReference type="GO" id="GO:0005737">
    <property type="term" value="C:cytoplasm"/>
    <property type="evidence" value="ECO:0007669"/>
    <property type="project" value="TreeGrafter"/>
</dbReference>
<feature type="compositionally biased region" description="Basic and acidic residues" evidence="30">
    <location>
        <begin position="276"/>
        <end position="287"/>
    </location>
</feature>
<dbReference type="SUPFAM" id="SSF52540">
    <property type="entry name" value="P-loop containing nucleoside triphosphate hydrolases"/>
    <property type="match status" value="1"/>
</dbReference>
<evidence type="ECO:0000256" key="19">
    <source>
        <dbReference type="ARBA" id="ARBA00022949"/>
    </source>
</evidence>
<dbReference type="Pfam" id="PF17820">
    <property type="entry name" value="PDZ_6"/>
    <property type="match status" value="1"/>
</dbReference>
<dbReference type="PROSITE" id="PS00856">
    <property type="entry name" value="GUANYLATE_KINASE_1"/>
    <property type="match status" value="1"/>
</dbReference>
<dbReference type="FunFam" id="1.20.190.50:FF:000001">
    <property type="entry name" value="Nuclear pore complex protein"/>
    <property type="match status" value="1"/>
</dbReference>
<keyword evidence="17" id="KW-0067">ATP-binding</keyword>
<dbReference type="FunFam" id="2.30.42.10:FF:000144">
    <property type="entry name" value="Membrane associated guanylate kinase, WW and PDZ domain containing 2"/>
    <property type="match status" value="1"/>
</dbReference>
<comment type="similarity">
    <text evidence="6">Belongs to the nucleoporin Nup84/Nup107 family.</text>
</comment>
<dbReference type="InterPro" id="IPR036020">
    <property type="entry name" value="WW_dom_sf"/>
</dbReference>
<dbReference type="PROSITE" id="PS50020">
    <property type="entry name" value="WW_DOMAIN_2"/>
    <property type="match status" value="2"/>
</dbReference>
<dbReference type="FunFam" id="2.20.70.10:FF:000002">
    <property type="entry name" value="Membrane-associated guanylate kinase, WW and PDZ domain-containing protein 3 isoform 1"/>
    <property type="match status" value="1"/>
</dbReference>
<feature type="region of interest" description="Disordered" evidence="30">
    <location>
        <begin position="197"/>
        <end position="293"/>
    </location>
</feature>
<keyword evidence="23" id="KW-0472">Membrane</keyword>
<dbReference type="CDD" id="cd00201">
    <property type="entry name" value="WW"/>
    <property type="match status" value="2"/>
</dbReference>
<evidence type="ECO:0000256" key="4">
    <source>
        <dbReference type="ARBA" id="ARBA00004567"/>
    </source>
</evidence>
<dbReference type="Proteomes" id="UP000606274">
    <property type="component" value="Unassembled WGS sequence"/>
</dbReference>
<keyword evidence="25" id="KW-0137">Centromere</keyword>
<dbReference type="CDD" id="cd06733">
    <property type="entry name" value="PDZ3_MAGI-1_3-like"/>
    <property type="match status" value="1"/>
</dbReference>
<feature type="compositionally biased region" description="Basic and acidic residues" evidence="30">
    <location>
        <begin position="1262"/>
        <end position="1272"/>
    </location>
</feature>
<evidence type="ECO:0000256" key="21">
    <source>
        <dbReference type="ARBA" id="ARBA00023010"/>
    </source>
</evidence>
<evidence type="ECO:0000256" key="24">
    <source>
        <dbReference type="ARBA" id="ARBA00023242"/>
    </source>
</evidence>
<dbReference type="GO" id="GO:0015031">
    <property type="term" value="P:protein transport"/>
    <property type="evidence" value="ECO:0007669"/>
    <property type="project" value="UniProtKB-KW"/>
</dbReference>
<keyword evidence="9" id="KW-0813">Transport</keyword>
<dbReference type="Pfam" id="PF04121">
    <property type="entry name" value="Nup84_Nup100"/>
    <property type="match status" value="1"/>
</dbReference>
<dbReference type="InterPro" id="IPR041489">
    <property type="entry name" value="PDZ_6"/>
</dbReference>
<dbReference type="GO" id="GO:0031697">
    <property type="term" value="F:beta-1 adrenergic receptor binding"/>
    <property type="evidence" value="ECO:0007669"/>
    <property type="project" value="TreeGrafter"/>
</dbReference>
<dbReference type="SMART" id="SM00072">
    <property type="entry name" value="GuKc"/>
    <property type="match status" value="1"/>
</dbReference>
<feature type="domain" description="WW" evidence="31">
    <location>
        <begin position="335"/>
        <end position="368"/>
    </location>
</feature>
<dbReference type="GO" id="GO:0070699">
    <property type="term" value="F:type II activin receptor binding"/>
    <property type="evidence" value="ECO:0007669"/>
    <property type="project" value="TreeGrafter"/>
</dbReference>
<evidence type="ECO:0000256" key="27">
    <source>
        <dbReference type="ARBA" id="ARBA00063956"/>
    </source>
</evidence>
<feature type="domain" description="PDZ" evidence="33">
    <location>
        <begin position="409"/>
        <end position="478"/>
    </location>
</feature>
<evidence type="ECO:0000256" key="5">
    <source>
        <dbReference type="ARBA" id="ARBA00004629"/>
    </source>
</evidence>
<evidence type="ECO:0000259" key="33">
    <source>
        <dbReference type="PROSITE" id="PS50106"/>
    </source>
</evidence>
<dbReference type="PANTHER" id="PTHR10316">
    <property type="entry name" value="MEMBRANE ASSOCIATED GUANYLATE KINASE-RELATED"/>
    <property type="match status" value="1"/>
</dbReference>
<feature type="compositionally biased region" description="Acidic residues" evidence="30">
    <location>
        <begin position="264"/>
        <end position="275"/>
    </location>
</feature>
<evidence type="ECO:0000256" key="28">
    <source>
        <dbReference type="ARBA" id="ARBA00078239"/>
    </source>
</evidence>
<feature type="domain" description="PDZ" evidence="33">
    <location>
        <begin position="709"/>
        <end position="799"/>
    </location>
</feature>
<dbReference type="InterPro" id="IPR008145">
    <property type="entry name" value="GK/Ca_channel_bsu"/>
</dbReference>
<evidence type="ECO:0000256" key="13">
    <source>
        <dbReference type="ARBA" id="ARBA00022737"/>
    </source>
</evidence>
<feature type="region of interest" description="Disordered" evidence="30">
    <location>
        <begin position="794"/>
        <end position="862"/>
    </location>
</feature>
<evidence type="ECO:0000256" key="6">
    <source>
        <dbReference type="ARBA" id="ARBA00009510"/>
    </source>
</evidence>
<feature type="domain" description="Guanylate kinase-like" evidence="32">
    <location>
        <begin position="85"/>
        <end position="178"/>
    </location>
</feature>
<keyword evidence="10" id="KW-0158">Chromosome</keyword>
<evidence type="ECO:0000256" key="15">
    <source>
        <dbReference type="ARBA" id="ARBA00022816"/>
    </source>
</evidence>
<dbReference type="CDD" id="cd06734">
    <property type="entry name" value="PDZ4_MAGI-1_3-like"/>
    <property type="match status" value="1"/>
</dbReference>
<dbReference type="GO" id="GO:0005886">
    <property type="term" value="C:plasma membrane"/>
    <property type="evidence" value="ECO:0007669"/>
    <property type="project" value="GOC"/>
</dbReference>
<dbReference type="Pfam" id="PF00625">
    <property type="entry name" value="Guanylate_kin"/>
    <property type="match status" value="1"/>
</dbReference>
<organism evidence="34 35">
    <name type="scientific">Silurus meridionalis</name>
    <name type="common">Southern catfish</name>
    <name type="synonym">Silurus soldatovi meridionalis</name>
    <dbReference type="NCBI Taxonomy" id="175797"/>
    <lineage>
        <taxon>Eukaryota</taxon>
        <taxon>Metazoa</taxon>
        <taxon>Chordata</taxon>
        <taxon>Craniata</taxon>
        <taxon>Vertebrata</taxon>
        <taxon>Euteleostomi</taxon>
        <taxon>Actinopterygii</taxon>
        <taxon>Neopterygii</taxon>
        <taxon>Teleostei</taxon>
        <taxon>Ostariophysi</taxon>
        <taxon>Siluriformes</taxon>
        <taxon>Siluridae</taxon>
        <taxon>Silurus</taxon>
    </lineage>
</organism>
<evidence type="ECO:0000313" key="35">
    <source>
        <dbReference type="Proteomes" id="UP000606274"/>
    </source>
</evidence>
<dbReference type="InterPro" id="IPR027417">
    <property type="entry name" value="P-loop_NTPase"/>
</dbReference>
<keyword evidence="12" id="KW-0597">Phosphoprotein</keyword>
<keyword evidence="16" id="KW-0995">Kinetochore</keyword>
<evidence type="ECO:0000256" key="17">
    <source>
        <dbReference type="ARBA" id="ARBA00022840"/>
    </source>
</evidence>
<evidence type="ECO:0000256" key="3">
    <source>
        <dbReference type="ARBA" id="ARBA00004435"/>
    </source>
</evidence>
<dbReference type="FunFam" id="1.10.3450.20:FF:000001">
    <property type="entry name" value="Nuclear pore complex protein"/>
    <property type="match status" value="1"/>
</dbReference>
<dbReference type="GO" id="GO:0017056">
    <property type="term" value="F:structural constituent of nuclear pore"/>
    <property type="evidence" value="ECO:0007669"/>
    <property type="project" value="InterPro"/>
</dbReference>
<dbReference type="InterPro" id="IPR001478">
    <property type="entry name" value="PDZ"/>
</dbReference>
<dbReference type="FunFam" id="2.30.42.10:FF:000005">
    <property type="entry name" value="Membrane associated guanylate kinase, WW and PDZ domain containing 1"/>
    <property type="match status" value="1"/>
</dbReference>
<evidence type="ECO:0000256" key="12">
    <source>
        <dbReference type="ARBA" id="ARBA00022553"/>
    </source>
</evidence>
<dbReference type="PROSITE" id="PS01159">
    <property type="entry name" value="WW_DOMAIN_1"/>
    <property type="match status" value="2"/>
</dbReference>
<dbReference type="SUPFAM" id="SSF50156">
    <property type="entry name" value="PDZ domain-like"/>
    <property type="match status" value="6"/>
</dbReference>
<feature type="domain" description="PDZ" evidence="33">
    <location>
        <begin position="1051"/>
        <end position="1094"/>
    </location>
</feature>
<keyword evidence="13" id="KW-0677">Repeat</keyword>
<feature type="compositionally biased region" description="Polar residues" evidence="30">
    <location>
        <begin position="808"/>
        <end position="841"/>
    </location>
</feature>
<keyword evidence="24" id="KW-0539">Nucleus</keyword>
<evidence type="ECO:0000256" key="26">
    <source>
        <dbReference type="ARBA" id="ARBA00056880"/>
    </source>
</evidence>
<evidence type="ECO:0000256" key="22">
    <source>
        <dbReference type="ARBA" id="ARBA00023132"/>
    </source>
</evidence>
<dbReference type="InterPro" id="IPR008144">
    <property type="entry name" value="Guanylate_kin-like_dom"/>
</dbReference>
<feature type="compositionally biased region" description="Basic and acidic residues" evidence="30">
    <location>
        <begin position="241"/>
        <end position="263"/>
    </location>
</feature>
<evidence type="ECO:0000256" key="30">
    <source>
        <dbReference type="SAM" id="MobiDB-lite"/>
    </source>
</evidence>
<dbReference type="Gene3D" id="2.30.42.10">
    <property type="match status" value="5"/>
</dbReference>
<dbReference type="Gene3D" id="2.20.70.10">
    <property type="match status" value="2"/>
</dbReference>
<evidence type="ECO:0000256" key="23">
    <source>
        <dbReference type="ARBA" id="ARBA00023136"/>
    </source>
</evidence>
<evidence type="ECO:0000256" key="16">
    <source>
        <dbReference type="ARBA" id="ARBA00022838"/>
    </source>
</evidence>
<dbReference type="GO" id="GO:0043113">
    <property type="term" value="P:receptor clustering"/>
    <property type="evidence" value="ECO:0007669"/>
    <property type="project" value="TreeGrafter"/>
</dbReference>
<dbReference type="GO" id="GO:0051028">
    <property type="term" value="P:mRNA transport"/>
    <property type="evidence" value="ECO:0007669"/>
    <property type="project" value="UniProtKB-KW"/>
</dbReference>
<evidence type="ECO:0000256" key="8">
    <source>
        <dbReference type="ARBA" id="ARBA00022427"/>
    </source>
</evidence>
<dbReference type="FunFam" id="2.30.42.10:FF:000006">
    <property type="entry name" value="Membrane associated guanylate kinase, WW and PDZ domain containing 1"/>
    <property type="match status" value="1"/>
</dbReference>
<dbReference type="GO" id="GO:0030425">
    <property type="term" value="C:dendrite"/>
    <property type="evidence" value="ECO:0007669"/>
    <property type="project" value="TreeGrafter"/>
</dbReference>
<dbReference type="PROSITE" id="PS50106">
    <property type="entry name" value="PDZ"/>
    <property type="match status" value="5"/>
</dbReference>
<dbReference type="PANTHER" id="PTHR10316:SF27">
    <property type="entry name" value="MEMBRANE-ASSOCIATED GUANYLATE KINASE, WW AND PDZ DOMAIN-CONTAINING PROTEIN 2"/>
    <property type="match status" value="1"/>
</dbReference>
<dbReference type="Gene3D" id="3.30.63.10">
    <property type="entry name" value="Guanylate Kinase phosphate binding domain"/>
    <property type="match status" value="1"/>
</dbReference>
<feature type="domain" description="PDZ" evidence="33">
    <location>
        <begin position="557"/>
        <end position="620"/>
    </location>
</feature>
<keyword evidence="35" id="KW-1185">Reference proteome</keyword>
<dbReference type="CDD" id="cd06732">
    <property type="entry name" value="PDZ2_MAGI-1_3-like"/>
    <property type="match status" value="1"/>
</dbReference>
<evidence type="ECO:0000256" key="18">
    <source>
        <dbReference type="ARBA" id="ARBA00022927"/>
    </source>
</evidence>
<dbReference type="FunFam" id="2.20.70.10:FF:000001">
    <property type="entry name" value="Membrane-associated guanylate kinase, WW and PDZ domain-containing protein 1"/>
    <property type="match status" value="1"/>
</dbReference>
<keyword evidence="8" id="KW-0796">Tight junction</keyword>
<dbReference type="FunFam" id="2.30.42.10:FF:000012">
    <property type="entry name" value="Membrane associated guanylate kinase, WW and PDZ domain containing 1"/>
    <property type="match status" value="1"/>
</dbReference>
<evidence type="ECO:0000259" key="31">
    <source>
        <dbReference type="PROSITE" id="PS50020"/>
    </source>
</evidence>
<evidence type="ECO:0000259" key="32">
    <source>
        <dbReference type="PROSITE" id="PS50052"/>
    </source>
</evidence>
<comment type="function">
    <text evidence="26">Plays a role in the nuclear pore complex (NPC) assembly and/or maintenance. Required for the assembly of peripheral proteins into the NPC. May anchor NUP62 to the NPC. Involved in nephrogenesis.</text>
</comment>
<dbReference type="GO" id="GO:0007165">
    <property type="term" value="P:signal transduction"/>
    <property type="evidence" value="ECO:0007669"/>
    <property type="project" value="TreeGrafter"/>
</dbReference>
<comment type="subunit">
    <text evidence="27">Part of the nuclear pore complex (NPC). Forms part of the Nup160 subcomplex in the nuclear pore which is composed of NUP160, NUP133, NUP107 and Nup96; this complex plays a role in RNA export and in tethering Nup98 and NUP153 to the nucleus. Does not interact with TPR. Interacts with ZNF106.</text>
</comment>
<feature type="compositionally biased region" description="Basic and acidic residues" evidence="30">
    <location>
        <begin position="1212"/>
        <end position="1234"/>
    </location>
</feature>
<feature type="compositionally biased region" description="Polar residues" evidence="30">
    <location>
        <begin position="1145"/>
        <end position="1158"/>
    </location>
</feature>
<dbReference type="CDD" id="cd06731">
    <property type="entry name" value="PDZ1_MAGI-1_3-like"/>
    <property type="match status" value="1"/>
</dbReference>
<feature type="region of interest" description="Disordered" evidence="30">
    <location>
        <begin position="954"/>
        <end position="1026"/>
    </location>
</feature>
<proteinExistence type="inferred from homology"/>
<feature type="domain" description="WW" evidence="31">
    <location>
        <begin position="289"/>
        <end position="322"/>
    </location>
</feature>
<feature type="region of interest" description="Disordered" evidence="30">
    <location>
        <begin position="1133"/>
        <end position="1281"/>
    </location>
</feature>
<keyword evidence="18" id="KW-0653">Protein transport</keyword>
<evidence type="ECO:0000256" key="29">
    <source>
        <dbReference type="ARBA" id="ARBA00078966"/>
    </source>
</evidence>
<evidence type="ECO:0000256" key="11">
    <source>
        <dbReference type="ARBA" id="ARBA00022481"/>
    </source>
</evidence>
<reference evidence="34" key="1">
    <citation type="submission" date="2020-08" db="EMBL/GenBank/DDBJ databases">
        <title>Chromosome-level assembly of Southern catfish (Silurus meridionalis) provides insights into visual adaptation to the nocturnal and benthic lifestyles.</title>
        <authorList>
            <person name="Zhang Y."/>
            <person name="Wang D."/>
            <person name="Peng Z."/>
        </authorList>
    </citation>
    <scope>NUCLEOTIDE SEQUENCE</scope>
    <source>
        <strain evidence="34">SWU-2019-XX</strain>
        <tissue evidence="34">Muscle</tissue>
    </source>
</reference>
<evidence type="ECO:0000256" key="25">
    <source>
        <dbReference type="ARBA" id="ARBA00023328"/>
    </source>
</evidence>
<keyword evidence="21" id="KW-0811">Translocation</keyword>
<sequence>MSKKQKKRSHWSSRVHEVVLAQDLLSMDLKGGAELGQFPLLGVLDDGRPAEGPAREELVLEVNDTPVPGLTSRDVMAVMKHCRAPVRLTCVTPGGVLDKDLKLYLSLRFQKGSIDHELQQIIRDNLYLRTVPCTTRPPKEGEVPGVDYNFISVESFLHLQRTGSLLESGTYEDNYYGTPKPPAEAGSALLIPGSAPNVASKRNKSISNMEKTGIDPPEEEEEETNAVNGDGVTATPDYSEPEEKSTDDSGDTTHTDGAVREEKEENDPVGAESEEDKPRPKDEHLDELGPLPDNWEMAFTEKGEVYFIDHNSKTTSWLDPRLAKKAKPPEECNEDELPYGWEKIDDPVYGSYYVDHINRRTQFENPVLEAKRRLQMQSQGLSSLPLPALYREKSFFTRDPTQLKGRFLSTTLQKSTMGFGFTIIGGDEPDEFLQVKSVIPDGPAAQDGKMATGDVIVYINEVCVLGTTHADVVKLFQSVPIGQSVTLALCRGYPLPYDAEDSGNTMISPLGLIGDRPLLLNGRNCTTYDTYMEYLSRTAHFLDDGVSLASSGTELIGVSIVKGPDGFGFTVADSDGGQRVKQVLEPQRCPSLCEGDLIVEINQRPALTLSHTRVVEMLKECAVGAEATLLVQRERGHFLPWKNPSQVLEQWDPQVGVCAPVLPHSAPYLPWPSATDPPQGLDLSKPNPFDLYTQSRALYESRPEFQEVEVNIHREKSGFGFRILGGEEAGQPVSPEVPEKILIGAIVENSPADKDGRLRPGDELISVDGISVAGKPHRHVIDLMHVAARTGHVKLTVRRRTQPVGDSCPQNGRSPGSVSTQHSSPRSDFNSGNFSENVQGVPQNSIPSATPPPPSDTPTSQASDVIIQRKETEGFGFVIISSLNRPETAAAAAVPHKIGRIIEGSPAERSRKLKVGDRILAVNNHSIVSMAHADIVKLIKDAGLSVTLRVIAQDDTSSSPSAASSEKQSPWPTRVRGHGIPKYRSEVKARQDVKPDIRQPPFTDYRQPPADYRQPPVPEYTDTPLLDYRHTDPRSYTITEYRHIQNFDFFTVELEKSVKGFGFSIRGGREYKMDLFVLRLAEDGPAIRNGRMRVVTSPLIGMVSSSLSMCMNSDTHGSPYFFLMGQSKDTVSSSSVSEVAPPLESFSNPSPSFHVNSSPEPPHAPPIDTEAPESCHQGSKVGLGSGRGQNRHREGSRSRRRSSGGNKGHQNRSNEVKVESNKSRSKERKRDPGKLLRGNAEITKGSVEGAGSVQQVKGQASEPDRGTGERKTARNAANTAGRKCARVTILRGLGRNRRESRRRKTSRDIKAGLIRAKSQIQSQWTVTRAARRKSSHKKVAFPLAQDASPSAAISDGATPARPLLRHTPGSLLKHTSSVSLFPDFLQSYLRHTSTAVFHLLDDYEAICQEKVNTLQKLVLLSSSAQQKSSKTASITWLLQQETVTWRLINSLYRDRIQTAMEDGLMMDITSPSESEKFIMEQFFQRDSMVRQSQLVVDWLESIAKDEIGDFSDNIEYYAKSVYWENTLHTLKLRRDQSSTSFSRPLVTELDPDAPIRQKRPLADLDREDDTRLLRYIYTLIRAGMTDEAQRLCKRCGQAWRAATLEGWKLYHDPNNSDGGVELQPVEGNPQRCVWKVCCWRMAEEEQFNRYERAIYAVLSGNLRQLLPVCESWEDTVWAYFRVLVDSLLEQELRSSGLSREELEELPREYLEASWTMEKVFEELQATESKRVLEATKEHYHIIQKFIILGDLDGLLEEFGDWLGRTPSLPAHLLRFMTHLVLFYRSLGMQLKEEVCVDVLKAYISLLVKEKQVELIAHYVSHLPVDMSVSQYARFLEEVTETEQRRRCLELARQAGLDVSAVTKTVVETVRERDEEEFSHHDLTPALDMGTTAEDRQKIDVIDWLVFDPAQRAEALKQSNAIMRKFLASKKHEAAKLVFAKVPEDSMREIYRQWEEQGMNTPLPAEEDNAIREHLCVRAYLEAHEAFNEWFRHMNSPPVKPTPPTQAKFTETLAYEMKEQEYMTKYENWQGQLDVLTVDVKERIYNVLLFVDGGWMVDVREDGEVDSERSIQMALLRRLCLPMMTFLLLTVLQRTERHQESLRLADIIASDQHRLYEVFSKDELQKFLQKIRESSLLLLDKGFDSLGYEIQS</sequence>
<dbReference type="InterPro" id="IPR020590">
    <property type="entry name" value="Guanylate_kinase_CS"/>
</dbReference>
<feature type="compositionally biased region" description="Basic and acidic residues" evidence="30">
    <location>
        <begin position="983"/>
        <end position="997"/>
    </location>
</feature>
<evidence type="ECO:0000256" key="20">
    <source>
        <dbReference type="ARBA" id="ARBA00022990"/>
    </source>
</evidence>
<accession>A0A8T0ANW6</accession>
<dbReference type="PROSITE" id="PS50052">
    <property type="entry name" value="GUANYLATE_KINASE_2"/>
    <property type="match status" value="1"/>
</dbReference>
<evidence type="ECO:0000256" key="2">
    <source>
        <dbReference type="ARBA" id="ARBA00004170"/>
    </source>
</evidence>
<dbReference type="InterPro" id="IPR036034">
    <property type="entry name" value="PDZ_sf"/>
</dbReference>
<name>A0A8T0ANW6_SILME</name>
<dbReference type="Pfam" id="PF00397">
    <property type="entry name" value="WW"/>
    <property type="match status" value="1"/>
</dbReference>
<dbReference type="GO" id="GO:0005643">
    <property type="term" value="C:nuclear pore"/>
    <property type="evidence" value="ECO:0007669"/>
    <property type="project" value="UniProtKB-SubCell"/>
</dbReference>
<dbReference type="Gene3D" id="1.10.3450.20">
    <property type="match status" value="1"/>
</dbReference>
<evidence type="ECO:0000256" key="7">
    <source>
        <dbReference type="ARBA" id="ARBA00016702"/>
    </source>
</evidence>
<feature type="domain" description="PDZ" evidence="33">
    <location>
        <begin position="864"/>
        <end position="954"/>
    </location>
</feature>